<sequence length="141" mass="15790">MEAQPAWPWVSTVVGSGPEKLGERHLVGGGGDPWTWPAFRQGGGEDEGAPVTRGFLEGIFASLRDNIQAVKRNLSQDLKVMGRELEEVGKRVASLEEHENAKGEEVQQLQQEILQLQDQQIELQAHAEELENRSRRNNIRI</sequence>
<reference evidence="2" key="1">
    <citation type="journal article" date="2022" name="bioRxiv">
        <title>Sequencing and chromosome-scale assembly of the giantPleurodeles waltlgenome.</title>
        <authorList>
            <person name="Brown T."/>
            <person name="Elewa A."/>
            <person name="Iarovenko S."/>
            <person name="Subramanian E."/>
            <person name="Araus A.J."/>
            <person name="Petzold A."/>
            <person name="Susuki M."/>
            <person name="Suzuki K.-i.T."/>
            <person name="Hayashi T."/>
            <person name="Toyoda A."/>
            <person name="Oliveira C."/>
            <person name="Osipova E."/>
            <person name="Leigh N.D."/>
            <person name="Simon A."/>
            <person name="Yun M.H."/>
        </authorList>
    </citation>
    <scope>NUCLEOTIDE SEQUENCE</scope>
    <source>
        <strain evidence="2">20211129_DDA</strain>
        <tissue evidence="2">Liver</tissue>
    </source>
</reference>
<comment type="caution">
    <text evidence="2">The sequence shown here is derived from an EMBL/GenBank/DDBJ whole genome shotgun (WGS) entry which is preliminary data.</text>
</comment>
<organism evidence="2 3">
    <name type="scientific">Pleurodeles waltl</name>
    <name type="common">Iberian ribbed newt</name>
    <dbReference type="NCBI Taxonomy" id="8319"/>
    <lineage>
        <taxon>Eukaryota</taxon>
        <taxon>Metazoa</taxon>
        <taxon>Chordata</taxon>
        <taxon>Craniata</taxon>
        <taxon>Vertebrata</taxon>
        <taxon>Euteleostomi</taxon>
        <taxon>Amphibia</taxon>
        <taxon>Batrachia</taxon>
        <taxon>Caudata</taxon>
        <taxon>Salamandroidea</taxon>
        <taxon>Salamandridae</taxon>
        <taxon>Pleurodelinae</taxon>
        <taxon>Pleurodeles</taxon>
    </lineage>
</organism>
<keyword evidence="3" id="KW-1185">Reference proteome</keyword>
<feature type="coiled-coil region" evidence="1">
    <location>
        <begin position="92"/>
        <end position="136"/>
    </location>
</feature>
<evidence type="ECO:0000313" key="2">
    <source>
        <dbReference type="EMBL" id="KAJ1185124.1"/>
    </source>
</evidence>
<keyword evidence="1" id="KW-0175">Coiled coil</keyword>
<dbReference type="EMBL" id="JANPWB010000005">
    <property type="protein sequence ID" value="KAJ1185124.1"/>
    <property type="molecule type" value="Genomic_DNA"/>
</dbReference>
<evidence type="ECO:0000313" key="3">
    <source>
        <dbReference type="Proteomes" id="UP001066276"/>
    </source>
</evidence>
<protein>
    <submittedName>
        <fullName evidence="2">Uncharacterized protein</fullName>
    </submittedName>
</protein>
<name>A0AAV7UAT6_PLEWA</name>
<dbReference type="Proteomes" id="UP001066276">
    <property type="component" value="Chromosome 3_1"/>
</dbReference>
<evidence type="ECO:0000256" key="1">
    <source>
        <dbReference type="SAM" id="Coils"/>
    </source>
</evidence>
<proteinExistence type="predicted"/>
<gene>
    <name evidence="2" type="ORF">NDU88_001919</name>
</gene>
<dbReference type="AlphaFoldDB" id="A0AAV7UAT6"/>
<accession>A0AAV7UAT6</accession>